<dbReference type="eggNOG" id="COG1172">
    <property type="taxonomic scope" value="Bacteria"/>
</dbReference>
<comment type="subcellular location">
    <subcellularLocation>
        <location evidence="1">Cell membrane</location>
        <topology evidence="1">Multi-pass membrane protein</topology>
    </subcellularLocation>
</comment>
<feature type="transmembrane region" description="Helical" evidence="6">
    <location>
        <begin position="245"/>
        <end position="278"/>
    </location>
</feature>
<evidence type="ECO:0000256" key="1">
    <source>
        <dbReference type="ARBA" id="ARBA00004651"/>
    </source>
</evidence>
<feature type="transmembrane region" description="Helical" evidence="6">
    <location>
        <begin position="116"/>
        <end position="136"/>
    </location>
</feature>
<keyword evidence="4 6" id="KW-1133">Transmembrane helix</keyword>
<evidence type="ECO:0000256" key="2">
    <source>
        <dbReference type="ARBA" id="ARBA00022475"/>
    </source>
</evidence>
<keyword evidence="8" id="KW-1185">Reference proteome</keyword>
<dbReference type="InterPro" id="IPR001851">
    <property type="entry name" value="ABC_transp_permease"/>
</dbReference>
<keyword evidence="2" id="KW-1003">Cell membrane</keyword>
<feature type="transmembrane region" description="Helical" evidence="6">
    <location>
        <begin position="6"/>
        <end position="24"/>
    </location>
</feature>
<evidence type="ECO:0000256" key="4">
    <source>
        <dbReference type="ARBA" id="ARBA00022989"/>
    </source>
</evidence>
<dbReference type="GO" id="GO:0022857">
    <property type="term" value="F:transmembrane transporter activity"/>
    <property type="evidence" value="ECO:0007669"/>
    <property type="project" value="InterPro"/>
</dbReference>
<comment type="caution">
    <text evidence="7">The sequence shown here is derived from an EMBL/GenBank/DDBJ whole genome shotgun (WGS) entry which is preliminary data.</text>
</comment>
<feature type="transmembrane region" description="Helical" evidence="6">
    <location>
        <begin position="157"/>
        <end position="180"/>
    </location>
</feature>
<evidence type="ECO:0000313" key="8">
    <source>
        <dbReference type="Proteomes" id="UP000027725"/>
    </source>
</evidence>
<feature type="transmembrane region" description="Helical" evidence="6">
    <location>
        <begin position="36"/>
        <end position="58"/>
    </location>
</feature>
<dbReference type="OrthoDB" id="192433at2"/>
<dbReference type="CDD" id="cd06579">
    <property type="entry name" value="TM_PBP1_transp_AraH_like"/>
    <property type="match status" value="1"/>
</dbReference>
<dbReference type="AlphaFoldDB" id="A0A074T8A1"/>
<evidence type="ECO:0000256" key="5">
    <source>
        <dbReference type="ARBA" id="ARBA00023136"/>
    </source>
</evidence>
<keyword evidence="3 6" id="KW-0812">Transmembrane</keyword>
<dbReference type="GO" id="GO:0005886">
    <property type="term" value="C:plasma membrane"/>
    <property type="evidence" value="ECO:0007669"/>
    <property type="project" value="UniProtKB-SubCell"/>
</dbReference>
<dbReference type="EMBL" id="JHEH01000057">
    <property type="protein sequence ID" value="KEP67934.1"/>
    <property type="molecule type" value="Genomic_DNA"/>
</dbReference>
<evidence type="ECO:0000256" key="3">
    <source>
        <dbReference type="ARBA" id="ARBA00022692"/>
    </source>
</evidence>
<dbReference type="PANTHER" id="PTHR32196">
    <property type="entry name" value="ABC TRANSPORTER PERMEASE PROTEIN YPHD-RELATED-RELATED"/>
    <property type="match status" value="1"/>
</dbReference>
<feature type="transmembrane region" description="Helical" evidence="6">
    <location>
        <begin position="91"/>
        <end position="110"/>
    </location>
</feature>
<protein>
    <submittedName>
        <fullName evidence="7">Branched-chain amino acid ABC transporter permease</fullName>
    </submittedName>
</protein>
<feature type="transmembrane region" description="Helical" evidence="6">
    <location>
        <begin position="64"/>
        <end position="84"/>
    </location>
</feature>
<dbReference type="RefSeq" id="WP_038069858.1">
    <property type="nucleotide sequence ID" value="NZ_FOVB01000015.1"/>
</dbReference>
<proteinExistence type="predicted"/>
<name>A0A074T8A1_9RHOB</name>
<organism evidence="7 8">
    <name type="scientific">Thioclava dalianensis</name>
    <dbReference type="NCBI Taxonomy" id="1185766"/>
    <lineage>
        <taxon>Bacteria</taxon>
        <taxon>Pseudomonadati</taxon>
        <taxon>Pseudomonadota</taxon>
        <taxon>Alphaproteobacteria</taxon>
        <taxon>Rhodobacterales</taxon>
        <taxon>Paracoccaceae</taxon>
        <taxon>Thioclava</taxon>
    </lineage>
</organism>
<dbReference type="Pfam" id="PF02653">
    <property type="entry name" value="BPD_transp_2"/>
    <property type="match status" value="1"/>
</dbReference>
<sequence>MTLRTIPREVILGLVIIALCGVIAARFPNFVRPSNLLSVATDTAPLIMLALGQFAVIVTRCIDLSVAANLALTGMICALLNVAMPGFPMGLMLPLALVVGAGLGAINGVLVWKVGIPPIVVTLGTMTVFRGIIFLLSGGSWVNAHEMSASFTQFPRIPVLGIELLAWIAVIAVLGVYLLVTRTALGRAFYAVGGNPHAAVYTGIDVGRTQFLAFVLSGALAGMTGYLWVARYAVAYVEIANGFELDVVAACVIGGVAIAGGAGSVGGVVLGALFLGVIKNALPVVNISPFWQLAISGTAIIIAVALNARSNRPKGRIILKKAEHSHEPV</sequence>
<feature type="transmembrane region" description="Helical" evidence="6">
    <location>
        <begin position="290"/>
        <end position="308"/>
    </location>
</feature>
<evidence type="ECO:0000313" key="7">
    <source>
        <dbReference type="EMBL" id="KEP67934.1"/>
    </source>
</evidence>
<dbReference type="STRING" id="1185766.SAMN05216224_11532"/>
<feature type="transmembrane region" description="Helical" evidence="6">
    <location>
        <begin position="211"/>
        <end position="233"/>
    </location>
</feature>
<keyword evidence="5 6" id="KW-0472">Membrane</keyword>
<accession>A0A074T8A1</accession>
<dbReference type="PANTHER" id="PTHR32196:SF72">
    <property type="entry name" value="RIBOSE IMPORT PERMEASE PROTEIN RBSC"/>
    <property type="match status" value="1"/>
</dbReference>
<evidence type="ECO:0000256" key="6">
    <source>
        <dbReference type="SAM" id="Phobius"/>
    </source>
</evidence>
<reference evidence="7 8" key="1">
    <citation type="submission" date="2014-03" db="EMBL/GenBank/DDBJ databases">
        <title>The draft genome sequence of Thioclava dalianensis DLFJ1-1.</title>
        <authorList>
            <person name="Lai Q."/>
            <person name="Shao Z."/>
        </authorList>
    </citation>
    <scope>NUCLEOTIDE SEQUENCE [LARGE SCALE GENOMIC DNA]</scope>
    <source>
        <strain evidence="7 8">DLFJ1-1</strain>
    </source>
</reference>
<gene>
    <name evidence="7" type="ORF">DL1_17055</name>
</gene>
<dbReference type="Proteomes" id="UP000027725">
    <property type="component" value="Unassembled WGS sequence"/>
</dbReference>